<keyword evidence="2" id="KW-1185">Reference proteome</keyword>
<evidence type="ECO:0000313" key="2">
    <source>
        <dbReference type="Proteomes" id="UP000499080"/>
    </source>
</evidence>
<comment type="caution">
    <text evidence="1">The sequence shown here is derived from an EMBL/GenBank/DDBJ whole genome shotgun (WGS) entry which is preliminary data.</text>
</comment>
<gene>
    <name evidence="1" type="ORF">AVEN_10906_1</name>
</gene>
<accession>A0A4Y2SRK0</accession>
<organism evidence="1 2">
    <name type="scientific">Araneus ventricosus</name>
    <name type="common">Orbweaver spider</name>
    <name type="synonym">Epeira ventricosa</name>
    <dbReference type="NCBI Taxonomy" id="182803"/>
    <lineage>
        <taxon>Eukaryota</taxon>
        <taxon>Metazoa</taxon>
        <taxon>Ecdysozoa</taxon>
        <taxon>Arthropoda</taxon>
        <taxon>Chelicerata</taxon>
        <taxon>Arachnida</taxon>
        <taxon>Araneae</taxon>
        <taxon>Araneomorphae</taxon>
        <taxon>Entelegynae</taxon>
        <taxon>Araneoidea</taxon>
        <taxon>Araneidae</taxon>
        <taxon>Araneus</taxon>
    </lineage>
</organism>
<dbReference type="EMBL" id="BGPR01023162">
    <property type="protein sequence ID" value="GBN90120.1"/>
    <property type="molecule type" value="Genomic_DNA"/>
</dbReference>
<sequence>MFTNLVALMGGNPRGLEPYFSVQTNGSPQPTSTESPIGFRVYKERTGKSRTQHAGGRRVPLQYLRQYLLNIYSFPTKVPYHHFNYLTATAIFIRVVSRYGKVTMRYWKKPLTAPPGGR</sequence>
<proteinExistence type="predicted"/>
<dbReference type="AlphaFoldDB" id="A0A4Y2SRK0"/>
<name>A0A4Y2SRK0_ARAVE</name>
<protein>
    <submittedName>
        <fullName evidence="1">Uncharacterized protein</fullName>
    </submittedName>
</protein>
<dbReference type="Proteomes" id="UP000499080">
    <property type="component" value="Unassembled WGS sequence"/>
</dbReference>
<reference evidence="1 2" key="1">
    <citation type="journal article" date="2019" name="Sci. Rep.">
        <title>Orb-weaving spider Araneus ventricosus genome elucidates the spidroin gene catalogue.</title>
        <authorList>
            <person name="Kono N."/>
            <person name="Nakamura H."/>
            <person name="Ohtoshi R."/>
            <person name="Moran D.A.P."/>
            <person name="Shinohara A."/>
            <person name="Yoshida Y."/>
            <person name="Fujiwara M."/>
            <person name="Mori M."/>
            <person name="Tomita M."/>
            <person name="Arakawa K."/>
        </authorList>
    </citation>
    <scope>NUCLEOTIDE SEQUENCE [LARGE SCALE GENOMIC DNA]</scope>
</reference>
<evidence type="ECO:0000313" key="1">
    <source>
        <dbReference type="EMBL" id="GBN90120.1"/>
    </source>
</evidence>